<dbReference type="Proteomes" id="UP001152797">
    <property type="component" value="Unassembled WGS sequence"/>
</dbReference>
<dbReference type="EMBL" id="CAMXCT020005146">
    <property type="protein sequence ID" value="CAL1164933.1"/>
    <property type="molecule type" value="Genomic_DNA"/>
</dbReference>
<dbReference type="Gene3D" id="3.20.20.410">
    <property type="entry name" value="Protein of unknown function UPF0759"/>
    <property type="match status" value="1"/>
</dbReference>
<evidence type="ECO:0000313" key="2">
    <source>
        <dbReference type="EMBL" id="CAL4798870.1"/>
    </source>
</evidence>
<evidence type="ECO:0000313" key="3">
    <source>
        <dbReference type="Proteomes" id="UP001152797"/>
    </source>
</evidence>
<accession>A0A9P1DK09</accession>
<dbReference type="PANTHER" id="PTHR30348">
    <property type="entry name" value="UNCHARACTERIZED PROTEIN YECE"/>
    <property type="match status" value="1"/>
</dbReference>
<dbReference type="InterPro" id="IPR036520">
    <property type="entry name" value="UPF0759_sf"/>
</dbReference>
<name>A0A9P1DK09_9DINO</name>
<organism evidence="1">
    <name type="scientific">Cladocopium goreaui</name>
    <dbReference type="NCBI Taxonomy" id="2562237"/>
    <lineage>
        <taxon>Eukaryota</taxon>
        <taxon>Sar</taxon>
        <taxon>Alveolata</taxon>
        <taxon>Dinophyceae</taxon>
        <taxon>Suessiales</taxon>
        <taxon>Symbiodiniaceae</taxon>
        <taxon>Cladocopium</taxon>
    </lineage>
</organism>
<dbReference type="SUPFAM" id="SSF117396">
    <property type="entry name" value="TM1631-like"/>
    <property type="match status" value="1"/>
</dbReference>
<proteinExistence type="predicted"/>
<dbReference type="InterPro" id="IPR002763">
    <property type="entry name" value="DUF72"/>
</dbReference>
<dbReference type="EMBL" id="CAMXCT030005146">
    <property type="protein sequence ID" value="CAL4798870.1"/>
    <property type="molecule type" value="Genomic_DNA"/>
</dbReference>
<dbReference type="EMBL" id="CAMXCT010005146">
    <property type="protein sequence ID" value="CAI4011558.1"/>
    <property type="molecule type" value="Genomic_DNA"/>
</dbReference>
<reference evidence="2 3" key="2">
    <citation type="submission" date="2024-05" db="EMBL/GenBank/DDBJ databases">
        <authorList>
            <person name="Chen Y."/>
            <person name="Shah S."/>
            <person name="Dougan E. K."/>
            <person name="Thang M."/>
            <person name="Chan C."/>
        </authorList>
    </citation>
    <scope>NUCLEOTIDE SEQUENCE [LARGE SCALE GENOMIC DNA]</scope>
</reference>
<sequence length="218" mass="24843">MGLLRFAFAAPNVHQSNSTPEWDDPPSFRLVAVLGSVIGLSKCYCDCCLCLSLCSCMRRGAGNNDLYFCAMKELEQRGATLDVQADGGATLQEKYCHLAPATVAFLWQFPPSFVYSDEIYQRLERLVQYLASSSSGVQEARHIVDFRDGSWYREDVYDFLRQHRWCLAWLHLNNSTLGVLPNFISHRSLWRLGRTKVRKRCTWMLGSRELGGEVGYNP</sequence>
<dbReference type="OrthoDB" id="435881at2759"/>
<dbReference type="PANTHER" id="PTHR30348:SF4">
    <property type="entry name" value="DUF72 DOMAIN-CONTAINING PROTEIN"/>
    <property type="match status" value="1"/>
</dbReference>
<reference evidence="1" key="1">
    <citation type="submission" date="2022-10" db="EMBL/GenBank/DDBJ databases">
        <authorList>
            <person name="Chen Y."/>
            <person name="Dougan E. K."/>
            <person name="Chan C."/>
            <person name="Rhodes N."/>
            <person name="Thang M."/>
        </authorList>
    </citation>
    <scope>NUCLEOTIDE SEQUENCE</scope>
</reference>
<dbReference type="AlphaFoldDB" id="A0A9P1DK09"/>
<dbReference type="Pfam" id="PF01904">
    <property type="entry name" value="DUF72"/>
    <property type="match status" value="1"/>
</dbReference>
<keyword evidence="3" id="KW-1185">Reference proteome</keyword>
<gene>
    <name evidence="1" type="ORF">C1SCF055_LOCUS36708</name>
</gene>
<comment type="caution">
    <text evidence="1">The sequence shown here is derived from an EMBL/GenBank/DDBJ whole genome shotgun (WGS) entry which is preliminary data.</text>
</comment>
<evidence type="ECO:0000313" key="1">
    <source>
        <dbReference type="EMBL" id="CAI4011558.1"/>
    </source>
</evidence>
<protein>
    <submittedName>
        <fullName evidence="2">Cryptochrome-2</fullName>
    </submittedName>
</protein>